<gene>
    <name evidence="1" type="ORF">HYC85_008802</name>
</gene>
<organism evidence="1 2">
    <name type="scientific">Camellia sinensis</name>
    <name type="common">Tea plant</name>
    <name type="synonym">Thea sinensis</name>
    <dbReference type="NCBI Taxonomy" id="4442"/>
    <lineage>
        <taxon>Eukaryota</taxon>
        <taxon>Viridiplantae</taxon>
        <taxon>Streptophyta</taxon>
        <taxon>Embryophyta</taxon>
        <taxon>Tracheophyta</taxon>
        <taxon>Spermatophyta</taxon>
        <taxon>Magnoliopsida</taxon>
        <taxon>eudicotyledons</taxon>
        <taxon>Gunneridae</taxon>
        <taxon>Pentapetalae</taxon>
        <taxon>asterids</taxon>
        <taxon>Ericales</taxon>
        <taxon>Theaceae</taxon>
        <taxon>Camellia</taxon>
    </lineage>
</organism>
<keyword evidence="2" id="KW-1185">Reference proteome</keyword>
<proteinExistence type="predicted"/>
<comment type="caution">
    <text evidence="1">The sequence shown here is derived from an EMBL/GenBank/DDBJ whole genome shotgun (WGS) entry which is preliminary data.</text>
</comment>
<accession>A0A7J7HV50</accession>
<reference evidence="2" key="1">
    <citation type="journal article" date="2020" name="Nat. Commun.">
        <title>Genome assembly of wild tea tree DASZ reveals pedigree and selection history of tea varieties.</title>
        <authorList>
            <person name="Zhang W."/>
            <person name="Zhang Y."/>
            <person name="Qiu H."/>
            <person name="Guo Y."/>
            <person name="Wan H."/>
            <person name="Zhang X."/>
            <person name="Scossa F."/>
            <person name="Alseekh S."/>
            <person name="Zhang Q."/>
            <person name="Wang P."/>
            <person name="Xu L."/>
            <person name="Schmidt M.H."/>
            <person name="Jia X."/>
            <person name="Li D."/>
            <person name="Zhu A."/>
            <person name="Guo F."/>
            <person name="Chen W."/>
            <person name="Ni D."/>
            <person name="Usadel B."/>
            <person name="Fernie A.R."/>
            <person name="Wen W."/>
        </authorList>
    </citation>
    <scope>NUCLEOTIDE SEQUENCE [LARGE SCALE GENOMIC DNA]</scope>
    <source>
        <strain evidence="2">cv. G240</strain>
    </source>
</reference>
<sequence>MRLKSITVESWPTHREPSTKPSDVLIIMAIRFRAQIEEHFHDKSIAVKKDYS</sequence>
<dbReference type="AlphaFoldDB" id="A0A7J7HV50"/>
<evidence type="ECO:0000313" key="2">
    <source>
        <dbReference type="Proteomes" id="UP000593564"/>
    </source>
</evidence>
<dbReference type="Proteomes" id="UP000593564">
    <property type="component" value="Unassembled WGS sequence"/>
</dbReference>
<name>A0A7J7HV50_CAMSI</name>
<dbReference type="EMBL" id="JACBKZ010000003">
    <property type="protein sequence ID" value="KAF5955946.1"/>
    <property type="molecule type" value="Genomic_DNA"/>
</dbReference>
<reference evidence="1 2" key="2">
    <citation type="submission" date="2020-07" db="EMBL/GenBank/DDBJ databases">
        <title>Genome assembly of wild tea tree DASZ reveals pedigree and selection history of tea varieties.</title>
        <authorList>
            <person name="Zhang W."/>
        </authorList>
    </citation>
    <scope>NUCLEOTIDE SEQUENCE [LARGE SCALE GENOMIC DNA]</scope>
    <source>
        <strain evidence="2">cv. G240</strain>
        <tissue evidence="1">Leaf</tissue>
    </source>
</reference>
<protein>
    <submittedName>
        <fullName evidence="1">Uncharacterized protein</fullName>
    </submittedName>
</protein>
<evidence type="ECO:0000313" key="1">
    <source>
        <dbReference type="EMBL" id="KAF5955946.1"/>
    </source>
</evidence>